<reference evidence="2" key="1">
    <citation type="journal article" date="2021" name="Proc. Natl. Acad. Sci. U.S.A.">
        <title>Three genomes in the algal genus Volvox reveal the fate of a haploid sex-determining region after a transition to homothallism.</title>
        <authorList>
            <person name="Yamamoto K."/>
            <person name="Hamaji T."/>
            <person name="Kawai-Toyooka H."/>
            <person name="Matsuzaki R."/>
            <person name="Takahashi F."/>
            <person name="Nishimura Y."/>
            <person name="Kawachi M."/>
            <person name="Noguchi H."/>
            <person name="Minakuchi Y."/>
            <person name="Umen J.G."/>
            <person name="Toyoda A."/>
            <person name="Nozaki H."/>
        </authorList>
    </citation>
    <scope>NUCLEOTIDE SEQUENCE</scope>
    <source>
        <strain evidence="2">NIES-3785</strain>
    </source>
</reference>
<accession>A0A8J4G8H3</accession>
<gene>
    <name evidence="2" type="ORF">Vretimale_6803</name>
</gene>
<feature type="compositionally biased region" description="Low complexity" evidence="1">
    <location>
        <begin position="68"/>
        <end position="90"/>
    </location>
</feature>
<dbReference type="OrthoDB" id="195555at2759"/>
<evidence type="ECO:0000313" key="2">
    <source>
        <dbReference type="EMBL" id="GIM02070.1"/>
    </source>
</evidence>
<feature type="region of interest" description="Disordered" evidence="1">
    <location>
        <begin position="65"/>
        <end position="90"/>
    </location>
</feature>
<dbReference type="AlphaFoldDB" id="A0A8J4G8H3"/>
<dbReference type="Pfam" id="PF20670">
    <property type="entry name" value="DUF6816"/>
    <property type="match status" value="1"/>
</dbReference>
<dbReference type="InterPro" id="IPR049213">
    <property type="entry name" value="DUF6816"/>
</dbReference>
<evidence type="ECO:0000313" key="3">
    <source>
        <dbReference type="Proteomes" id="UP000722791"/>
    </source>
</evidence>
<protein>
    <submittedName>
        <fullName evidence="2">Uncharacterized protein</fullName>
    </submittedName>
</protein>
<evidence type="ECO:0000256" key="1">
    <source>
        <dbReference type="SAM" id="MobiDB-lite"/>
    </source>
</evidence>
<dbReference type="EMBL" id="BNCQ01000010">
    <property type="protein sequence ID" value="GIM02070.1"/>
    <property type="molecule type" value="Genomic_DNA"/>
</dbReference>
<name>A0A8J4G8H3_9CHLO</name>
<sequence length="485" mass="52019">MSSYKAHCKIQHKIQPRSRVGIFLGQQFHLGPPTARKLNITHSVPYTTSLAACSASAAQTDTKHELSMRSNCCSSTNRRSSSTGAGTSRRLSSTEFNDRIDFGRALRRRHFFLAVAQAAATSSSLWGAPAGAAATAAGGSSPPPPPSLASFLQPLLPSPVSDLLAQLEGRAPIFQPGVAWSLQNRDRQLFYPPWLAGEWEVTARFAAASFPQGRRLLGRTVPGVLKGSMVVALPDVGAAIDAPLRYRMRFLESQQEGGVVADRVFNVRQLMDAFYGFEVSRKVEYEPLKNPTRMTVVYATPRQDKSVISEDLRKAELIINNRISEQISPTDFICAELFRQVSQASAQGFVGDYEIISRYTLIQPGSVAVAVAGDDGPDPTAAIITSTTAAATATAPPTVGITSFLAATDAADIPNDARGAASFEAVPKASARAETLIPVLAGLGAEVRVLQRVAAFLQPQDAAFFEAGNQAVAAYDYTYELRRVA</sequence>
<proteinExistence type="predicted"/>
<dbReference type="Proteomes" id="UP000722791">
    <property type="component" value="Unassembled WGS sequence"/>
</dbReference>
<organism evidence="2 3">
    <name type="scientific">Volvox reticuliferus</name>
    <dbReference type="NCBI Taxonomy" id="1737510"/>
    <lineage>
        <taxon>Eukaryota</taxon>
        <taxon>Viridiplantae</taxon>
        <taxon>Chlorophyta</taxon>
        <taxon>core chlorophytes</taxon>
        <taxon>Chlorophyceae</taxon>
        <taxon>CS clade</taxon>
        <taxon>Chlamydomonadales</taxon>
        <taxon>Volvocaceae</taxon>
        <taxon>Volvox</taxon>
    </lineage>
</organism>
<comment type="caution">
    <text evidence="2">The sequence shown here is derived from an EMBL/GenBank/DDBJ whole genome shotgun (WGS) entry which is preliminary data.</text>
</comment>